<dbReference type="InterPro" id="IPR050109">
    <property type="entry name" value="HTH-type_TetR-like_transc_reg"/>
</dbReference>
<keyword evidence="1" id="KW-0805">Transcription regulation</keyword>
<dbReference type="SUPFAM" id="SSF46689">
    <property type="entry name" value="Homeodomain-like"/>
    <property type="match status" value="1"/>
</dbReference>
<dbReference type="RefSeq" id="WP_170197227.1">
    <property type="nucleotide sequence ID" value="NZ_JABBNB010000040.1"/>
</dbReference>
<feature type="domain" description="HTH tetR-type" evidence="5">
    <location>
        <begin position="16"/>
        <end position="74"/>
    </location>
</feature>
<dbReference type="AlphaFoldDB" id="A0A848L8B8"/>
<keyword evidence="7" id="KW-1185">Reference proteome</keyword>
<dbReference type="Pfam" id="PF00440">
    <property type="entry name" value="TetR_N"/>
    <property type="match status" value="1"/>
</dbReference>
<dbReference type="PANTHER" id="PTHR30055">
    <property type="entry name" value="HTH-TYPE TRANSCRIPTIONAL REGULATOR RUTR"/>
    <property type="match status" value="1"/>
</dbReference>
<dbReference type="EMBL" id="JABBNB010000040">
    <property type="protein sequence ID" value="NMO04721.1"/>
    <property type="molecule type" value="Genomic_DNA"/>
</dbReference>
<reference evidence="6 7" key="1">
    <citation type="submission" date="2020-04" db="EMBL/GenBank/DDBJ databases">
        <title>Gordonia sp. nov. TBRC 11910.</title>
        <authorList>
            <person name="Suriyachadkun C."/>
        </authorList>
    </citation>
    <scope>NUCLEOTIDE SEQUENCE [LARGE SCALE GENOMIC DNA]</scope>
    <source>
        <strain evidence="6 7">TBRC 11910</strain>
    </source>
</reference>
<dbReference type="GO" id="GO:0003700">
    <property type="term" value="F:DNA-binding transcription factor activity"/>
    <property type="evidence" value="ECO:0007669"/>
    <property type="project" value="TreeGrafter"/>
</dbReference>
<evidence type="ECO:0000256" key="1">
    <source>
        <dbReference type="ARBA" id="ARBA00023015"/>
    </source>
</evidence>
<evidence type="ECO:0000313" key="6">
    <source>
        <dbReference type="EMBL" id="NMO04721.1"/>
    </source>
</evidence>
<gene>
    <name evidence="6" type="ORF">HH308_26210</name>
</gene>
<evidence type="ECO:0000313" key="7">
    <source>
        <dbReference type="Proteomes" id="UP000550729"/>
    </source>
</evidence>
<organism evidence="6 7">
    <name type="scientific">Gordonia asplenii</name>
    <dbReference type="NCBI Taxonomy" id="2725283"/>
    <lineage>
        <taxon>Bacteria</taxon>
        <taxon>Bacillati</taxon>
        <taxon>Actinomycetota</taxon>
        <taxon>Actinomycetes</taxon>
        <taxon>Mycobacteriales</taxon>
        <taxon>Gordoniaceae</taxon>
        <taxon>Gordonia</taxon>
    </lineage>
</organism>
<dbReference type="PROSITE" id="PS50977">
    <property type="entry name" value="HTH_TETR_2"/>
    <property type="match status" value="1"/>
</dbReference>
<dbReference type="GO" id="GO:0000976">
    <property type="term" value="F:transcription cis-regulatory region binding"/>
    <property type="evidence" value="ECO:0007669"/>
    <property type="project" value="TreeGrafter"/>
</dbReference>
<sequence length="208" mass="22751">MTDGSDDESGRFRQRRRTRAAIVDATMRLLEDGAQPTITDIAEAADMSRRTVYLHFPNVDQLLIDATVGLLSARSVADAVAAADPGGRDVHARVEAMIRALAERVSDTLPLGRQLIKLTVADAESRSGPRRGYRRIDWIEQAIEPVRDQLSPTRFARLVSALSVTIGWEAEVVLADIRDLPSDDRVATMVWAAHALIDRALAEAALDG</sequence>
<evidence type="ECO:0000256" key="3">
    <source>
        <dbReference type="ARBA" id="ARBA00023163"/>
    </source>
</evidence>
<evidence type="ECO:0000256" key="2">
    <source>
        <dbReference type="ARBA" id="ARBA00023125"/>
    </source>
</evidence>
<proteinExistence type="predicted"/>
<protein>
    <submittedName>
        <fullName evidence="6">TetR/AcrR family transcriptional regulator</fullName>
    </submittedName>
</protein>
<dbReference type="PANTHER" id="PTHR30055:SF234">
    <property type="entry name" value="HTH-TYPE TRANSCRIPTIONAL REGULATOR BETI"/>
    <property type="match status" value="1"/>
</dbReference>
<dbReference type="InterPro" id="IPR009057">
    <property type="entry name" value="Homeodomain-like_sf"/>
</dbReference>
<feature type="DNA-binding region" description="H-T-H motif" evidence="4">
    <location>
        <begin position="37"/>
        <end position="56"/>
    </location>
</feature>
<name>A0A848L8B8_9ACTN</name>
<accession>A0A848L8B8</accession>
<evidence type="ECO:0000259" key="5">
    <source>
        <dbReference type="PROSITE" id="PS50977"/>
    </source>
</evidence>
<dbReference type="Gene3D" id="1.10.357.10">
    <property type="entry name" value="Tetracycline Repressor, domain 2"/>
    <property type="match status" value="1"/>
</dbReference>
<comment type="caution">
    <text evidence="6">The sequence shown here is derived from an EMBL/GenBank/DDBJ whole genome shotgun (WGS) entry which is preliminary data.</text>
</comment>
<keyword evidence="3" id="KW-0804">Transcription</keyword>
<keyword evidence="2 4" id="KW-0238">DNA-binding</keyword>
<dbReference type="Proteomes" id="UP000550729">
    <property type="component" value="Unassembled WGS sequence"/>
</dbReference>
<evidence type="ECO:0000256" key="4">
    <source>
        <dbReference type="PROSITE-ProRule" id="PRU00335"/>
    </source>
</evidence>
<dbReference type="InterPro" id="IPR001647">
    <property type="entry name" value="HTH_TetR"/>
</dbReference>